<feature type="compositionally biased region" description="Acidic residues" evidence="1">
    <location>
        <begin position="106"/>
        <end position="123"/>
    </location>
</feature>
<dbReference type="OrthoDB" id="6753578at2759"/>
<reference evidence="2" key="1">
    <citation type="submission" date="2021-12" db="EMBL/GenBank/DDBJ databases">
        <authorList>
            <person name="King R."/>
        </authorList>
    </citation>
    <scope>NUCLEOTIDE SEQUENCE</scope>
</reference>
<sequence>MTREMFYSFNTFNDLCPFLKCTCGLHSTGRPSFSLESTLKQSNKTPMPIKFEKWKSLLECIPSIYHGFYKNMIHQKSKEKKAEKDTTATTKREPGPSNTKGANNVESDDAEDFDDHDLDSDYE</sequence>
<keyword evidence="3" id="KW-1185">Reference proteome</keyword>
<dbReference type="Proteomes" id="UP001154078">
    <property type="component" value="Chromosome 3"/>
</dbReference>
<proteinExistence type="predicted"/>
<accession>A0A9P0B1Z6</accession>
<feature type="region of interest" description="Disordered" evidence="1">
    <location>
        <begin position="76"/>
        <end position="123"/>
    </location>
</feature>
<dbReference type="EMBL" id="OV121134">
    <property type="protein sequence ID" value="CAH0552485.1"/>
    <property type="molecule type" value="Genomic_DNA"/>
</dbReference>
<evidence type="ECO:0000313" key="3">
    <source>
        <dbReference type="Proteomes" id="UP001154078"/>
    </source>
</evidence>
<feature type="compositionally biased region" description="Basic and acidic residues" evidence="1">
    <location>
        <begin position="80"/>
        <end position="94"/>
    </location>
</feature>
<protein>
    <submittedName>
        <fullName evidence="2">Uncharacterized protein</fullName>
    </submittedName>
</protein>
<organism evidence="2 3">
    <name type="scientific">Brassicogethes aeneus</name>
    <name type="common">Rape pollen beetle</name>
    <name type="synonym">Meligethes aeneus</name>
    <dbReference type="NCBI Taxonomy" id="1431903"/>
    <lineage>
        <taxon>Eukaryota</taxon>
        <taxon>Metazoa</taxon>
        <taxon>Ecdysozoa</taxon>
        <taxon>Arthropoda</taxon>
        <taxon>Hexapoda</taxon>
        <taxon>Insecta</taxon>
        <taxon>Pterygota</taxon>
        <taxon>Neoptera</taxon>
        <taxon>Endopterygota</taxon>
        <taxon>Coleoptera</taxon>
        <taxon>Polyphaga</taxon>
        <taxon>Cucujiformia</taxon>
        <taxon>Nitidulidae</taxon>
        <taxon>Meligethinae</taxon>
        <taxon>Brassicogethes</taxon>
    </lineage>
</organism>
<evidence type="ECO:0000256" key="1">
    <source>
        <dbReference type="SAM" id="MobiDB-lite"/>
    </source>
</evidence>
<gene>
    <name evidence="2" type="ORF">MELIAE_LOCUS4697</name>
</gene>
<evidence type="ECO:0000313" key="2">
    <source>
        <dbReference type="EMBL" id="CAH0552485.1"/>
    </source>
</evidence>
<name>A0A9P0B1Z6_BRAAE</name>
<dbReference type="AlphaFoldDB" id="A0A9P0B1Z6"/>
<feature type="compositionally biased region" description="Polar residues" evidence="1">
    <location>
        <begin position="96"/>
        <end position="105"/>
    </location>
</feature>